<comment type="subcellular location">
    <subcellularLocation>
        <location evidence="1">Nucleus</location>
    </subcellularLocation>
</comment>
<evidence type="ECO:0000313" key="9">
    <source>
        <dbReference type="EMBL" id="KZT08343.1"/>
    </source>
</evidence>
<dbReference type="Pfam" id="PF09468">
    <property type="entry name" value="RNase_H2-Ydr279"/>
    <property type="match status" value="1"/>
</dbReference>
<comment type="function">
    <text evidence="4">Non catalytic subunit of RNase H2, an endonuclease that specifically degrades the RNA of RNA:DNA hybrids. Participates in DNA replication, possibly by mediating the removal of lagging-strand Okazaki fragment RNA primers during DNA replication. Mediates the excision of single ribonucleotides from DNA:RNA duplexes.</text>
</comment>
<dbReference type="InterPro" id="IPR019024">
    <property type="entry name" value="RNase_H2_suB_wHTH"/>
</dbReference>
<dbReference type="Gene3D" id="2.20.25.530">
    <property type="match status" value="1"/>
</dbReference>
<name>A0A165F443_9APHY</name>
<dbReference type="OrthoDB" id="29098at2759"/>
<dbReference type="PANTHER" id="PTHR13383">
    <property type="entry name" value="RIBONUCLEASE H2 SUBUNIT B"/>
    <property type="match status" value="1"/>
</dbReference>
<dbReference type="GO" id="GO:0005654">
    <property type="term" value="C:nucleoplasm"/>
    <property type="evidence" value="ECO:0007669"/>
    <property type="project" value="TreeGrafter"/>
</dbReference>
<dbReference type="FunCoup" id="A0A165F443">
    <property type="interactions" value="55"/>
</dbReference>
<evidence type="ECO:0000256" key="2">
    <source>
        <dbReference type="ARBA" id="ARBA00019062"/>
    </source>
</evidence>
<organism evidence="9 10">
    <name type="scientific">Laetiporus sulphureus 93-53</name>
    <dbReference type="NCBI Taxonomy" id="1314785"/>
    <lineage>
        <taxon>Eukaryota</taxon>
        <taxon>Fungi</taxon>
        <taxon>Dikarya</taxon>
        <taxon>Basidiomycota</taxon>
        <taxon>Agaricomycotina</taxon>
        <taxon>Agaricomycetes</taxon>
        <taxon>Polyporales</taxon>
        <taxon>Laetiporus</taxon>
    </lineage>
</organism>
<dbReference type="GeneID" id="63823328"/>
<evidence type="ECO:0000259" key="7">
    <source>
        <dbReference type="Pfam" id="PF09468"/>
    </source>
</evidence>
<dbReference type="AlphaFoldDB" id="A0A165F443"/>
<sequence>MPHHIAVLPEGVISALVGQLNACNGGFGARERRFLMLPHPRTGLPTLFLPVLSENNAKDEILEVQAISPSKPRSWFMPEGEVVDDGKLLLLTPIDPSFLLISVLQSTQPTDGSSGNYRSLDDIFEDAASKIAEAQPRSLEQAASCSVDDILQLMSLACIQNAMRCICKFKKVATDIIVYRYSHEKAIEYLHTKVARLAKPEICEVSKTVIRQLAKDGLMDDEKETLLHSARVKAACDLVSQYISPETYSSLLAKFDFAELQSYLQAIQTEQAAAAAEATNSGNAKKSKSKNGDTAEKKRKAQSKASQGVEKLKKANVKGMAKISSFFQKPDQ</sequence>
<dbReference type="PANTHER" id="PTHR13383:SF11">
    <property type="entry name" value="RIBONUCLEASE H2 SUBUNIT B"/>
    <property type="match status" value="1"/>
</dbReference>
<dbReference type="GO" id="GO:0032299">
    <property type="term" value="C:ribonuclease H2 complex"/>
    <property type="evidence" value="ECO:0007669"/>
    <property type="project" value="InterPro"/>
</dbReference>
<dbReference type="CDD" id="cd09270">
    <property type="entry name" value="RNase_H2-B"/>
    <property type="match status" value="1"/>
</dbReference>
<evidence type="ECO:0000259" key="8">
    <source>
        <dbReference type="Pfam" id="PF17745"/>
    </source>
</evidence>
<dbReference type="Proteomes" id="UP000076871">
    <property type="component" value="Unassembled WGS sequence"/>
</dbReference>
<reference evidence="9 10" key="1">
    <citation type="journal article" date="2016" name="Mol. Biol. Evol.">
        <title>Comparative Genomics of Early-Diverging Mushroom-Forming Fungi Provides Insights into the Origins of Lignocellulose Decay Capabilities.</title>
        <authorList>
            <person name="Nagy L.G."/>
            <person name="Riley R."/>
            <person name="Tritt A."/>
            <person name="Adam C."/>
            <person name="Daum C."/>
            <person name="Floudas D."/>
            <person name="Sun H."/>
            <person name="Yadav J.S."/>
            <person name="Pangilinan J."/>
            <person name="Larsson K.H."/>
            <person name="Matsuura K."/>
            <person name="Barry K."/>
            <person name="Labutti K."/>
            <person name="Kuo R."/>
            <person name="Ohm R.A."/>
            <person name="Bhattacharya S.S."/>
            <person name="Shirouzu T."/>
            <person name="Yoshinaga Y."/>
            <person name="Martin F.M."/>
            <person name="Grigoriev I.V."/>
            <person name="Hibbett D.S."/>
        </authorList>
    </citation>
    <scope>NUCLEOTIDE SEQUENCE [LARGE SCALE GENOMIC DNA]</scope>
    <source>
        <strain evidence="9 10">93-53</strain>
    </source>
</reference>
<evidence type="ECO:0000256" key="4">
    <source>
        <dbReference type="ARBA" id="ARBA00024778"/>
    </source>
</evidence>
<evidence type="ECO:0000313" key="10">
    <source>
        <dbReference type="Proteomes" id="UP000076871"/>
    </source>
</evidence>
<keyword evidence="10" id="KW-1185">Reference proteome</keyword>
<dbReference type="GO" id="GO:0006401">
    <property type="term" value="P:RNA catabolic process"/>
    <property type="evidence" value="ECO:0007669"/>
    <property type="project" value="TreeGrafter"/>
</dbReference>
<evidence type="ECO:0000256" key="5">
    <source>
        <dbReference type="ARBA" id="ARBA00033464"/>
    </source>
</evidence>
<feature type="region of interest" description="Disordered" evidence="6">
    <location>
        <begin position="278"/>
        <end position="313"/>
    </location>
</feature>
<dbReference type="InParanoid" id="A0A165F443"/>
<dbReference type="STRING" id="1314785.A0A165F443"/>
<dbReference type="Pfam" id="PF17745">
    <property type="entry name" value="Ydr279_N"/>
    <property type="match status" value="1"/>
</dbReference>
<feature type="domain" description="Rnh202 triple barrel" evidence="8">
    <location>
        <begin position="31"/>
        <end position="95"/>
    </location>
</feature>
<evidence type="ECO:0000256" key="6">
    <source>
        <dbReference type="SAM" id="MobiDB-lite"/>
    </source>
</evidence>
<dbReference type="InterPro" id="IPR041195">
    <property type="entry name" value="Rnh202_N"/>
</dbReference>
<dbReference type="RefSeq" id="XP_040766083.1">
    <property type="nucleotide sequence ID" value="XM_040906299.1"/>
</dbReference>
<gene>
    <name evidence="9" type="ORF">LAESUDRAFT_697204</name>
</gene>
<evidence type="ECO:0000256" key="1">
    <source>
        <dbReference type="ARBA" id="ARBA00004123"/>
    </source>
</evidence>
<dbReference type="EMBL" id="KV427615">
    <property type="protein sequence ID" value="KZT08343.1"/>
    <property type="molecule type" value="Genomic_DNA"/>
</dbReference>
<feature type="domain" description="Ribonuclease H2 subunit B wHTH" evidence="7">
    <location>
        <begin position="98"/>
        <end position="251"/>
    </location>
</feature>
<protein>
    <recommendedName>
        <fullName evidence="2">Ribonuclease H2 subunit B</fullName>
    </recommendedName>
    <alternativeName>
        <fullName evidence="5">Ribonuclease HI subunit B</fullName>
    </alternativeName>
</protein>
<proteinExistence type="predicted"/>
<dbReference type="InterPro" id="IPR040456">
    <property type="entry name" value="RNase_H2_suB"/>
</dbReference>
<keyword evidence="3" id="KW-0539">Nucleus</keyword>
<accession>A0A165F443</accession>
<evidence type="ECO:0000256" key="3">
    <source>
        <dbReference type="ARBA" id="ARBA00023242"/>
    </source>
</evidence>
<dbReference type="Gene3D" id="1.10.20.120">
    <property type="match status" value="1"/>
</dbReference>